<dbReference type="PANTHER" id="PTHR21683">
    <property type="entry name" value="COILED-COIL DOMAIN-CONTAINING PROTEIN 42 LIKE-2-LIKE-RELATED"/>
    <property type="match status" value="1"/>
</dbReference>
<dbReference type="GO" id="GO:0005856">
    <property type="term" value="C:cytoskeleton"/>
    <property type="evidence" value="ECO:0007669"/>
    <property type="project" value="UniProtKB-ARBA"/>
</dbReference>
<evidence type="ECO:0000256" key="1">
    <source>
        <dbReference type="ARBA" id="ARBA00023054"/>
    </source>
</evidence>
<evidence type="ECO:0000313" key="5">
    <source>
        <dbReference type="EMBL" id="KRW99102.1"/>
    </source>
</evidence>
<accession>A0A0V0QA55</accession>
<sequence>MPVNDRLRSKTQFSELSQSQKRPSSGQLPPKSYNKFLFKVPVDDEVFEFQQEQKQKELNEKIRQRGISVEEKITKSTRPKLMNYKNYQAQQIDNFVPKLNYSNNKKKLIQYAHDYTKQRSLSRDTATSNSRQSINQILAQKKEMFQVTMINGIIEKEIHKLKTITSQKESALEQTKMNLDADLKNFNDYKEKNKKNKEDAQKEEELAIRERKRKEDQIKKLNLEVSKYKQKIERCKEDLIKYLEHKEFLDELAPYEYTQKRDKELKIYLTDLAPKIFLKLQDHEIDEFINNLEQIWIKENLELDFQKQQWKEKIGIANDNDQKSQKENSQNFQNSVNLYKSLQKNDSHSQFKNISQINKIMEFKDDYPMFFQESLQLKEFFQDMETNSLFKMERIQAAQQDLEEQQQRYKNTELPLKEKASKLQQDKENIQKEIQLITQECQQLEKKINVKVDNINDNSSNMRMKIIEILDSFPEEIRQAFPDDKNQSTKSLLTSKAVHNQRKKQQREEKAHIIKADQEEKIRRNREKILKPSVKRTGRIQMFKMSPVKKEVKQEKVTEEVVDDLEKYLDPNFKFQA</sequence>
<dbReference type="OrthoDB" id="10264063at2759"/>
<dbReference type="AlphaFoldDB" id="A0A0V0QA55"/>
<evidence type="ECO:0000256" key="3">
    <source>
        <dbReference type="SAM" id="MobiDB-lite"/>
    </source>
</evidence>
<feature type="coiled-coil region" evidence="2">
    <location>
        <begin position="183"/>
        <end position="238"/>
    </location>
</feature>
<dbReference type="InterPro" id="IPR051147">
    <property type="entry name" value="CFAP_domain-containing"/>
</dbReference>
<keyword evidence="6" id="KW-1185">Reference proteome</keyword>
<feature type="compositionally biased region" description="Polar residues" evidence="3">
    <location>
        <begin position="10"/>
        <end position="27"/>
    </location>
</feature>
<dbReference type="InterPro" id="IPR025252">
    <property type="entry name" value="DUF4200"/>
</dbReference>
<feature type="region of interest" description="Disordered" evidence="3">
    <location>
        <begin position="1"/>
        <end position="32"/>
    </location>
</feature>
<name>A0A0V0QA55_PSEPJ</name>
<evidence type="ECO:0000256" key="2">
    <source>
        <dbReference type="SAM" id="Coils"/>
    </source>
</evidence>
<dbReference type="EMBL" id="LDAU01000221">
    <property type="protein sequence ID" value="KRW99102.1"/>
    <property type="molecule type" value="Genomic_DNA"/>
</dbReference>
<dbReference type="Proteomes" id="UP000054937">
    <property type="component" value="Unassembled WGS sequence"/>
</dbReference>
<dbReference type="Pfam" id="PF13863">
    <property type="entry name" value="DUF4200"/>
    <property type="match status" value="1"/>
</dbReference>
<evidence type="ECO:0000313" key="6">
    <source>
        <dbReference type="Proteomes" id="UP000054937"/>
    </source>
</evidence>
<reference evidence="5 6" key="1">
    <citation type="journal article" date="2015" name="Sci. Rep.">
        <title>Genome of the facultative scuticociliatosis pathogen Pseudocohnilembus persalinus provides insight into its virulence through horizontal gene transfer.</title>
        <authorList>
            <person name="Xiong J."/>
            <person name="Wang G."/>
            <person name="Cheng J."/>
            <person name="Tian M."/>
            <person name="Pan X."/>
            <person name="Warren A."/>
            <person name="Jiang C."/>
            <person name="Yuan D."/>
            <person name="Miao W."/>
        </authorList>
    </citation>
    <scope>NUCLEOTIDE SEQUENCE [LARGE SCALE GENOMIC DNA]</scope>
    <source>
        <strain evidence="5">36N120E</strain>
    </source>
</reference>
<dbReference type="InParanoid" id="A0A0V0QA55"/>
<dbReference type="OMA" id="HSKPPSG"/>
<organism evidence="5 6">
    <name type="scientific">Pseudocohnilembus persalinus</name>
    <name type="common">Ciliate</name>
    <dbReference type="NCBI Taxonomy" id="266149"/>
    <lineage>
        <taxon>Eukaryota</taxon>
        <taxon>Sar</taxon>
        <taxon>Alveolata</taxon>
        <taxon>Ciliophora</taxon>
        <taxon>Intramacronucleata</taxon>
        <taxon>Oligohymenophorea</taxon>
        <taxon>Scuticociliatia</taxon>
        <taxon>Philasterida</taxon>
        <taxon>Pseudocohnilembidae</taxon>
        <taxon>Pseudocohnilembus</taxon>
    </lineage>
</organism>
<feature type="coiled-coil region" evidence="2">
    <location>
        <begin position="392"/>
        <end position="454"/>
    </location>
</feature>
<keyword evidence="1 2" id="KW-0175">Coiled coil</keyword>
<dbReference type="PANTHER" id="PTHR21683:SF3">
    <property type="entry name" value="CILIA AND FLAGELLA ASSOCIATED PROTEIN 100"/>
    <property type="match status" value="1"/>
</dbReference>
<gene>
    <name evidence="5" type="ORF">PPERSA_02934</name>
</gene>
<protein>
    <recommendedName>
        <fullName evidence="4">DUF4200 domain-containing protein</fullName>
    </recommendedName>
</protein>
<comment type="caution">
    <text evidence="5">The sequence shown here is derived from an EMBL/GenBank/DDBJ whole genome shotgun (WGS) entry which is preliminary data.</text>
</comment>
<evidence type="ECO:0000259" key="4">
    <source>
        <dbReference type="Pfam" id="PF13863"/>
    </source>
</evidence>
<feature type="domain" description="DUF4200" evidence="4">
    <location>
        <begin position="138"/>
        <end position="254"/>
    </location>
</feature>
<proteinExistence type="predicted"/>